<evidence type="ECO:0000259" key="1">
    <source>
        <dbReference type="PROSITE" id="PS51832"/>
    </source>
</evidence>
<gene>
    <name evidence="2" type="ORF">GMB86_07900</name>
</gene>
<feature type="domain" description="HD-GYP" evidence="1">
    <location>
        <begin position="11"/>
        <end position="203"/>
    </location>
</feature>
<dbReference type="AlphaFoldDB" id="A0A6N8CPK0"/>
<dbReference type="Gene3D" id="1.10.3210.10">
    <property type="entry name" value="Hypothetical protein af1432"/>
    <property type="match status" value="1"/>
</dbReference>
<accession>A0A6N8CPK0</accession>
<keyword evidence="3" id="KW-1185">Reference proteome</keyword>
<dbReference type="Pfam" id="PF13487">
    <property type="entry name" value="HD_5"/>
    <property type="match status" value="1"/>
</dbReference>
<dbReference type="InterPro" id="IPR037522">
    <property type="entry name" value="HD_GYP_dom"/>
</dbReference>
<comment type="caution">
    <text evidence="2">The sequence shown here is derived from an EMBL/GenBank/DDBJ whole genome shotgun (WGS) entry which is preliminary data.</text>
</comment>
<dbReference type="Proteomes" id="UP000440978">
    <property type="component" value="Unassembled WGS sequence"/>
</dbReference>
<evidence type="ECO:0000313" key="2">
    <source>
        <dbReference type="EMBL" id="MTT31931.1"/>
    </source>
</evidence>
<name>A0A6N8CPK0_9BACI</name>
<dbReference type="InterPro" id="IPR003607">
    <property type="entry name" value="HD/PDEase_dom"/>
</dbReference>
<sequence>MEVNLMLNKMETLSRDERFDLLLNQLREHDFYTFSHSVNVANLCTDFCRYLNISMETRLSIVDAFLLHDIGYLYVDADLLVKTDRLTPKEEEEVSNHVLYGEEIINTYLNDVPIDRSIILLHHENINGSGYPFYYKKDKIPYYCRMLRIIKDYDLMIHPRYTKNKYTQEEALRELTQFVDVYYDKELVHLFIHYVISKSIQVS</sequence>
<organism evidence="2 3">
    <name type="scientific">Terrilactibacillus tamarindi</name>
    <dbReference type="NCBI Taxonomy" id="2599694"/>
    <lineage>
        <taxon>Bacteria</taxon>
        <taxon>Bacillati</taxon>
        <taxon>Bacillota</taxon>
        <taxon>Bacilli</taxon>
        <taxon>Bacillales</taxon>
        <taxon>Bacillaceae</taxon>
        <taxon>Terrilactibacillus</taxon>
    </lineage>
</organism>
<reference evidence="2 3" key="1">
    <citation type="submission" date="2019-11" db="EMBL/GenBank/DDBJ databases">
        <title>Terrilactibacillus tamarindus sp. nov. BCM23-1 isolated from bark of Tamarindus indica.</title>
        <authorList>
            <person name="Kingkaew E."/>
            <person name="Tanasupawat S."/>
        </authorList>
    </citation>
    <scope>NUCLEOTIDE SEQUENCE [LARGE SCALE GENOMIC DNA]</scope>
    <source>
        <strain evidence="2 3">BCM23-1</strain>
    </source>
</reference>
<dbReference type="EMBL" id="WNHB01000010">
    <property type="protein sequence ID" value="MTT31931.1"/>
    <property type="molecule type" value="Genomic_DNA"/>
</dbReference>
<protein>
    <submittedName>
        <fullName evidence="2">HD domain-containing protein</fullName>
    </submittedName>
</protein>
<dbReference type="CDD" id="cd00077">
    <property type="entry name" value="HDc"/>
    <property type="match status" value="1"/>
</dbReference>
<dbReference type="PANTHER" id="PTHR43155:SF2">
    <property type="entry name" value="CYCLIC DI-GMP PHOSPHODIESTERASE PA4108"/>
    <property type="match status" value="1"/>
</dbReference>
<dbReference type="PROSITE" id="PS51832">
    <property type="entry name" value="HD_GYP"/>
    <property type="match status" value="1"/>
</dbReference>
<evidence type="ECO:0000313" key="3">
    <source>
        <dbReference type="Proteomes" id="UP000440978"/>
    </source>
</evidence>
<dbReference type="PANTHER" id="PTHR43155">
    <property type="entry name" value="CYCLIC DI-GMP PHOSPHODIESTERASE PA4108-RELATED"/>
    <property type="match status" value="1"/>
</dbReference>
<dbReference type="OrthoDB" id="9759601at2"/>
<dbReference type="SUPFAM" id="SSF109604">
    <property type="entry name" value="HD-domain/PDEase-like"/>
    <property type="match status" value="1"/>
</dbReference>
<proteinExistence type="predicted"/>